<evidence type="ECO:0000256" key="9">
    <source>
        <dbReference type="ARBA" id="ARBA00022777"/>
    </source>
</evidence>
<dbReference type="InterPro" id="IPR050428">
    <property type="entry name" value="TCS_sensor_his_kinase"/>
</dbReference>
<dbReference type="InterPro" id="IPR036097">
    <property type="entry name" value="HisK_dim/P_sf"/>
</dbReference>
<evidence type="ECO:0000256" key="14">
    <source>
        <dbReference type="SAM" id="Phobius"/>
    </source>
</evidence>
<dbReference type="InterPro" id="IPR003660">
    <property type="entry name" value="HAMP_dom"/>
</dbReference>
<feature type="transmembrane region" description="Helical" evidence="14">
    <location>
        <begin position="170"/>
        <end position="189"/>
    </location>
</feature>
<dbReference type="InterPro" id="IPR004358">
    <property type="entry name" value="Sig_transdc_His_kin-like_C"/>
</dbReference>
<feature type="domain" description="HAMP" evidence="16">
    <location>
        <begin position="191"/>
        <end position="245"/>
    </location>
</feature>
<keyword evidence="7 14" id="KW-0812">Transmembrane</keyword>
<comment type="caution">
    <text evidence="17">The sequence shown here is derived from an EMBL/GenBank/DDBJ whole genome shotgun (WGS) entry which is preliminary data.</text>
</comment>
<name>A0A7C4PMT6_9CHLR</name>
<dbReference type="PANTHER" id="PTHR45436">
    <property type="entry name" value="SENSOR HISTIDINE KINASE YKOH"/>
    <property type="match status" value="1"/>
</dbReference>
<gene>
    <name evidence="17" type="ORF">ENT37_13710</name>
</gene>
<dbReference type="FunFam" id="3.30.565.10:FF:000023">
    <property type="entry name" value="PAS domain-containing sensor histidine kinase"/>
    <property type="match status" value="1"/>
</dbReference>
<dbReference type="AlphaFoldDB" id="A0A7C4PMT6"/>
<dbReference type="GO" id="GO:0000155">
    <property type="term" value="F:phosphorelay sensor kinase activity"/>
    <property type="evidence" value="ECO:0007669"/>
    <property type="project" value="InterPro"/>
</dbReference>
<dbReference type="PROSITE" id="PS50109">
    <property type="entry name" value="HIS_KIN"/>
    <property type="match status" value="1"/>
</dbReference>
<keyword evidence="9" id="KW-0418">Kinase</keyword>
<keyword evidence="13 14" id="KW-0472">Membrane</keyword>
<dbReference type="Pfam" id="PF02518">
    <property type="entry name" value="HATPase_c"/>
    <property type="match status" value="1"/>
</dbReference>
<dbReference type="SUPFAM" id="SSF47384">
    <property type="entry name" value="Homodimeric domain of signal transducing histidine kinase"/>
    <property type="match status" value="1"/>
</dbReference>
<accession>A0A7C4PMT6</accession>
<evidence type="ECO:0000256" key="8">
    <source>
        <dbReference type="ARBA" id="ARBA00022741"/>
    </source>
</evidence>
<dbReference type="SMART" id="SM00387">
    <property type="entry name" value="HATPase_c"/>
    <property type="match status" value="1"/>
</dbReference>
<dbReference type="SMART" id="SM00304">
    <property type="entry name" value="HAMP"/>
    <property type="match status" value="1"/>
</dbReference>
<evidence type="ECO:0000256" key="3">
    <source>
        <dbReference type="ARBA" id="ARBA00012438"/>
    </source>
</evidence>
<comment type="catalytic activity">
    <reaction evidence="1">
        <text>ATP + protein L-histidine = ADP + protein N-phospho-L-histidine.</text>
        <dbReference type="EC" id="2.7.13.3"/>
    </reaction>
</comment>
<feature type="domain" description="Histidine kinase" evidence="15">
    <location>
        <begin position="253"/>
        <end position="467"/>
    </location>
</feature>
<dbReference type="Gene3D" id="3.30.565.10">
    <property type="entry name" value="Histidine kinase-like ATPase, C-terminal domain"/>
    <property type="match status" value="1"/>
</dbReference>
<keyword evidence="5" id="KW-0597">Phosphoprotein</keyword>
<proteinExistence type="predicted"/>
<evidence type="ECO:0000256" key="6">
    <source>
        <dbReference type="ARBA" id="ARBA00022679"/>
    </source>
</evidence>
<dbReference type="Pfam" id="PF00672">
    <property type="entry name" value="HAMP"/>
    <property type="match status" value="1"/>
</dbReference>
<dbReference type="PROSITE" id="PS50885">
    <property type="entry name" value="HAMP"/>
    <property type="match status" value="1"/>
</dbReference>
<dbReference type="GO" id="GO:0005524">
    <property type="term" value="F:ATP binding"/>
    <property type="evidence" value="ECO:0007669"/>
    <property type="project" value="UniProtKB-KW"/>
</dbReference>
<evidence type="ECO:0000256" key="2">
    <source>
        <dbReference type="ARBA" id="ARBA00004236"/>
    </source>
</evidence>
<evidence type="ECO:0000256" key="1">
    <source>
        <dbReference type="ARBA" id="ARBA00000085"/>
    </source>
</evidence>
<dbReference type="EC" id="2.7.13.3" evidence="3"/>
<dbReference type="CDD" id="cd00082">
    <property type="entry name" value="HisKA"/>
    <property type="match status" value="1"/>
</dbReference>
<protein>
    <recommendedName>
        <fullName evidence="3">histidine kinase</fullName>
        <ecNumber evidence="3">2.7.13.3</ecNumber>
    </recommendedName>
</protein>
<evidence type="ECO:0000256" key="11">
    <source>
        <dbReference type="ARBA" id="ARBA00022989"/>
    </source>
</evidence>
<keyword evidence="4" id="KW-1003">Cell membrane</keyword>
<organism evidence="17">
    <name type="scientific">Anaerolinea thermolimosa</name>
    <dbReference type="NCBI Taxonomy" id="229919"/>
    <lineage>
        <taxon>Bacteria</taxon>
        <taxon>Bacillati</taxon>
        <taxon>Chloroflexota</taxon>
        <taxon>Anaerolineae</taxon>
        <taxon>Anaerolineales</taxon>
        <taxon>Anaerolineaceae</taxon>
        <taxon>Anaerolinea</taxon>
    </lineage>
</organism>
<dbReference type="SUPFAM" id="SSF55874">
    <property type="entry name" value="ATPase domain of HSP90 chaperone/DNA topoisomerase II/histidine kinase"/>
    <property type="match status" value="1"/>
</dbReference>
<sequence length="467" mass="52807">MSLDLLERVRKNFSLRLTFWFAAVSLLAYITLFALAYHSLSSSLEKEDRQALLSKFREYEKEYQKEELSALENFVNSEKDFGKSNPFFVRVASPENRTLFLSLPDPWTHLDLQQIAKISIHEKYQRLPVMGKDYETVFEIASFPLEDGNFLQVGKEVLHREDVLARFRQVFVGVIIPAVAIGLIGGYFLTFRALRPLRNLTQTVQSILATGKMEARVPAGKSEDEFHELVNLFNRMLERIEKLIKGMKESLDNVAHELRTPLARLRGIAENALQSGQNLEACQEALSDCLEESERLSKMLDTLMDISEAETGILNLEIQRVEISTLIEEVVEIYRYIADEKNIAIRTAFSGDLHVSADPRRLRQVVGNLLDNAVKYTPASGRVEIEASQEAKKVRITVKDTGMGMRPEDLSKIWNRLYRGDESRSQRGLGLGLSLVKAIVEVHGGCVEVSSEPGVGSIFTVYLPQGH</sequence>
<dbReference type="Pfam" id="PF00512">
    <property type="entry name" value="HisKA"/>
    <property type="match status" value="1"/>
</dbReference>
<keyword evidence="11 14" id="KW-1133">Transmembrane helix</keyword>
<keyword evidence="8" id="KW-0547">Nucleotide-binding</keyword>
<feature type="transmembrane region" description="Helical" evidence="14">
    <location>
        <begin position="20"/>
        <end position="40"/>
    </location>
</feature>
<keyword evidence="6" id="KW-0808">Transferase</keyword>
<dbReference type="PANTHER" id="PTHR45436:SF5">
    <property type="entry name" value="SENSOR HISTIDINE KINASE TRCS"/>
    <property type="match status" value="1"/>
</dbReference>
<evidence type="ECO:0000256" key="10">
    <source>
        <dbReference type="ARBA" id="ARBA00022840"/>
    </source>
</evidence>
<dbReference type="PRINTS" id="PR00344">
    <property type="entry name" value="BCTRLSENSOR"/>
</dbReference>
<dbReference type="InterPro" id="IPR036890">
    <property type="entry name" value="HATPase_C_sf"/>
</dbReference>
<evidence type="ECO:0000256" key="5">
    <source>
        <dbReference type="ARBA" id="ARBA00022553"/>
    </source>
</evidence>
<dbReference type="SUPFAM" id="SSF158472">
    <property type="entry name" value="HAMP domain-like"/>
    <property type="match status" value="1"/>
</dbReference>
<dbReference type="SMART" id="SM00388">
    <property type="entry name" value="HisKA"/>
    <property type="match status" value="1"/>
</dbReference>
<keyword evidence="10" id="KW-0067">ATP-binding</keyword>
<dbReference type="InterPro" id="IPR003594">
    <property type="entry name" value="HATPase_dom"/>
</dbReference>
<dbReference type="Gene3D" id="1.10.287.130">
    <property type="match status" value="1"/>
</dbReference>
<evidence type="ECO:0000256" key="4">
    <source>
        <dbReference type="ARBA" id="ARBA00022475"/>
    </source>
</evidence>
<evidence type="ECO:0000256" key="7">
    <source>
        <dbReference type="ARBA" id="ARBA00022692"/>
    </source>
</evidence>
<dbReference type="Gene3D" id="6.10.340.10">
    <property type="match status" value="1"/>
</dbReference>
<dbReference type="CDD" id="cd06225">
    <property type="entry name" value="HAMP"/>
    <property type="match status" value="1"/>
</dbReference>
<evidence type="ECO:0000256" key="13">
    <source>
        <dbReference type="ARBA" id="ARBA00023136"/>
    </source>
</evidence>
<comment type="subcellular location">
    <subcellularLocation>
        <location evidence="2">Cell membrane</location>
    </subcellularLocation>
</comment>
<reference evidence="17" key="1">
    <citation type="journal article" date="2020" name="mSystems">
        <title>Genome- and Community-Level Interaction Insights into Carbon Utilization and Element Cycling Functions of Hydrothermarchaeota in Hydrothermal Sediment.</title>
        <authorList>
            <person name="Zhou Z."/>
            <person name="Liu Y."/>
            <person name="Xu W."/>
            <person name="Pan J."/>
            <person name="Luo Z.H."/>
            <person name="Li M."/>
        </authorList>
    </citation>
    <scope>NUCLEOTIDE SEQUENCE [LARGE SCALE GENOMIC DNA]</scope>
    <source>
        <strain evidence="17">SpSt-573</strain>
    </source>
</reference>
<evidence type="ECO:0000313" key="17">
    <source>
        <dbReference type="EMBL" id="HGS22906.1"/>
    </source>
</evidence>
<dbReference type="EMBL" id="DSYK01000681">
    <property type="protein sequence ID" value="HGS22906.1"/>
    <property type="molecule type" value="Genomic_DNA"/>
</dbReference>
<dbReference type="GO" id="GO:0005886">
    <property type="term" value="C:plasma membrane"/>
    <property type="evidence" value="ECO:0007669"/>
    <property type="project" value="UniProtKB-SubCell"/>
</dbReference>
<evidence type="ECO:0000259" key="15">
    <source>
        <dbReference type="PROSITE" id="PS50109"/>
    </source>
</evidence>
<evidence type="ECO:0000256" key="12">
    <source>
        <dbReference type="ARBA" id="ARBA00023012"/>
    </source>
</evidence>
<dbReference type="CDD" id="cd00075">
    <property type="entry name" value="HATPase"/>
    <property type="match status" value="1"/>
</dbReference>
<dbReference type="InterPro" id="IPR005467">
    <property type="entry name" value="His_kinase_dom"/>
</dbReference>
<keyword evidence="12" id="KW-0902">Two-component regulatory system</keyword>
<evidence type="ECO:0000259" key="16">
    <source>
        <dbReference type="PROSITE" id="PS50885"/>
    </source>
</evidence>
<dbReference type="InterPro" id="IPR003661">
    <property type="entry name" value="HisK_dim/P_dom"/>
</dbReference>